<gene>
    <name evidence="10" type="ORF">BCR36DRAFT_417029</name>
</gene>
<dbReference type="InterPro" id="IPR051855">
    <property type="entry name" value="eIF2B_beta_subunit"/>
</dbReference>
<name>A0A1Y1UL62_9FUNG</name>
<dbReference type="GO" id="GO:0005085">
    <property type="term" value="F:guanyl-nucleotide exchange factor activity"/>
    <property type="evidence" value="ECO:0007669"/>
    <property type="project" value="EnsemblFungi"/>
</dbReference>
<comment type="similarity">
    <text evidence="2 9">Belongs to the eIF-2B alpha/beta/delta subunits family.</text>
</comment>
<dbReference type="GO" id="GO:0006446">
    <property type="term" value="P:regulation of translational initiation"/>
    <property type="evidence" value="ECO:0007669"/>
    <property type="project" value="EnsemblFungi"/>
</dbReference>
<comment type="caution">
    <text evidence="10">The sequence shown here is derived from an EMBL/GenBank/DDBJ whole genome shotgun (WGS) entry which is preliminary data.</text>
</comment>
<dbReference type="EMBL" id="MCFH01000117">
    <property type="protein sequence ID" value="ORX38781.1"/>
    <property type="molecule type" value="Genomic_DNA"/>
</dbReference>
<dbReference type="Pfam" id="PF01008">
    <property type="entry name" value="IF-2B"/>
    <property type="match status" value="1"/>
</dbReference>
<sequence>MVLDNQVDLLISKLKRRQIVNSAQAAIQTAYLMRKVIAATKSHQADKLIDTVKEIGKRLVLAQPMELVVGNIIRRVLHIIREEYTTIMRQEQNKIPQFPSSSSTMFNLLETSDDIDYSNTFYDFKQLVIDGIKDLIDELETQQQNIANQALEHIHSNEIIMTLNNSETVQNYLKQAAKTRTFQVIVADTSPTHEGQVMAKALASAGIEVTLIPDSAIFAVMSRVNKVILGSHTVTANGGLIACTGSRIIATAAKYHSTPVVVCIGLYKLSPKYPFDIEEYNLCVSPDQVYTYDEGDILEKVDIINPYYEYVPPELVSLFITNVGPQPPTYMYRLLNEFYSKEDFEI</sequence>
<dbReference type="OrthoDB" id="269919at2759"/>
<dbReference type="SUPFAM" id="SSF100950">
    <property type="entry name" value="NagB/RpiA/CoA transferase-like"/>
    <property type="match status" value="1"/>
</dbReference>
<keyword evidence="3" id="KW-0963">Cytoplasm</keyword>
<evidence type="ECO:0000256" key="4">
    <source>
        <dbReference type="ARBA" id="ARBA00022540"/>
    </source>
</evidence>
<evidence type="ECO:0000256" key="7">
    <source>
        <dbReference type="ARBA" id="ARBA00044228"/>
    </source>
</evidence>
<dbReference type="InterPro" id="IPR037171">
    <property type="entry name" value="NagB/RpiA_transferase-like"/>
</dbReference>
<evidence type="ECO:0000256" key="8">
    <source>
        <dbReference type="ARBA" id="ARBA00046432"/>
    </source>
</evidence>
<dbReference type="InterPro" id="IPR042529">
    <property type="entry name" value="IF_2B-like_C"/>
</dbReference>
<evidence type="ECO:0000256" key="5">
    <source>
        <dbReference type="ARBA" id="ARBA00022917"/>
    </source>
</evidence>
<comment type="subcellular location">
    <subcellularLocation>
        <location evidence="1">Cytoplasm</location>
        <location evidence="1">Cytosol</location>
    </subcellularLocation>
</comment>
<dbReference type="GO" id="GO:0002183">
    <property type="term" value="P:cytoplasmic translational initiation"/>
    <property type="evidence" value="ECO:0007669"/>
    <property type="project" value="EnsemblFungi"/>
</dbReference>
<proteinExistence type="inferred from homology"/>
<dbReference type="PANTHER" id="PTHR45859">
    <property type="entry name" value="TRANSLATION INITIATION FACTOR EIF-2B SUBUNIT BETA"/>
    <property type="match status" value="1"/>
</dbReference>
<dbReference type="PANTHER" id="PTHR45859:SF1">
    <property type="entry name" value="TRANSLATION INITIATION FACTOR EIF-2B SUBUNIT BETA"/>
    <property type="match status" value="1"/>
</dbReference>
<evidence type="ECO:0000256" key="2">
    <source>
        <dbReference type="ARBA" id="ARBA00007251"/>
    </source>
</evidence>
<keyword evidence="11" id="KW-1185">Reference proteome</keyword>
<evidence type="ECO:0000256" key="6">
    <source>
        <dbReference type="ARBA" id="ARBA00044122"/>
    </source>
</evidence>
<dbReference type="Gene3D" id="3.40.50.10470">
    <property type="entry name" value="Translation initiation factor eif-2b, domain 2"/>
    <property type="match status" value="1"/>
</dbReference>
<dbReference type="STRING" id="1754191.A0A1Y1UL62"/>
<evidence type="ECO:0000256" key="1">
    <source>
        <dbReference type="ARBA" id="ARBA00004514"/>
    </source>
</evidence>
<dbReference type="InterPro" id="IPR000649">
    <property type="entry name" value="IF-2B-related"/>
</dbReference>
<reference evidence="10 11" key="1">
    <citation type="submission" date="2016-08" db="EMBL/GenBank/DDBJ databases">
        <title>Genomes of anaerobic fungi encode conserved fungal cellulosomes for biomass hydrolysis.</title>
        <authorList>
            <consortium name="DOE Joint Genome Institute"/>
            <person name="Haitjema C.H."/>
            <person name="Gilmore S.P."/>
            <person name="Henske J.K."/>
            <person name="Solomon K.V."/>
            <person name="De Groot R."/>
            <person name="Kuo A."/>
            <person name="Mondo S.J."/>
            <person name="Salamov A.A."/>
            <person name="Labutti K."/>
            <person name="Zhao Z."/>
            <person name="Chiniquy J."/>
            <person name="Barry K."/>
            <person name="Brewer H.M."/>
            <person name="Purvine S.O."/>
            <person name="Wright A.T."/>
            <person name="Boxma B."/>
            <person name="Van Alen T."/>
            <person name="Hackstein J.H."/>
            <person name="Baker S.E."/>
            <person name="Grigoriev I.V."/>
            <person name="O'Malley M.A."/>
        </authorList>
    </citation>
    <scope>NUCLEOTIDE SEQUENCE [LARGE SCALE GENOMIC DNA]</scope>
    <source>
        <strain evidence="11">finn</strain>
    </source>
</reference>
<organism evidence="10 11">
    <name type="scientific">Piromyces finnis</name>
    <dbReference type="NCBI Taxonomy" id="1754191"/>
    <lineage>
        <taxon>Eukaryota</taxon>
        <taxon>Fungi</taxon>
        <taxon>Fungi incertae sedis</taxon>
        <taxon>Chytridiomycota</taxon>
        <taxon>Chytridiomycota incertae sedis</taxon>
        <taxon>Neocallimastigomycetes</taxon>
        <taxon>Neocallimastigales</taxon>
        <taxon>Neocallimastigaceae</taxon>
        <taxon>Piromyces</taxon>
    </lineage>
</organism>
<reference evidence="10 11" key="2">
    <citation type="submission" date="2016-08" db="EMBL/GenBank/DDBJ databases">
        <title>Pervasive Adenine N6-methylation of Active Genes in Fungi.</title>
        <authorList>
            <consortium name="DOE Joint Genome Institute"/>
            <person name="Mondo S.J."/>
            <person name="Dannebaum R.O."/>
            <person name="Kuo R.C."/>
            <person name="Labutti K."/>
            <person name="Haridas S."/>
            <person name="Kuo A."/>
            <person name="Salamov A."/>
            <person name="Ahrendt S.R."/>
            <person name="Lipzen A."/>
            <person name="Sullivan W."/>
            <person name="Andreopoulos W.B."/>
            <person name="Clum A."/>
            <person name="Lindquist E."/>
            <person name="Daum C."/>
            <person name="Ramamoorthy G.K."/>
            <person name="Gryganskyi A."/>
            <person name="Culley D."/>
            <person name="Magnuson J.K."/>
            <person name="James T.Y."/>
            <person name="O'Malley M.A."/>
            <person name="Stajich J.E."/>
            <person name="Spatafora J.W."/>
            <person name="Visel A."/>
            <person name="Grigoriev I.V."/>
        </authorList>
    </citation>
    <scope>NUCLEOTIDE SEQUENCE [LARGE SCALE GENOMIC DNA]</scope>
    <source>
        <strain evidence="11">finn</strain>
    </source>
</reference>
<dbReference type="GO" id="GO:0003743">
    <property type="term" value="F:translation initiation factor activity"/>
    <property type="evidence" value="ECO:0007669"/>
    <property type="project" value="UniProtKB-KW"/>
</dbReference>
<accession>A0A1Y1UL62</accession>
<dbReference type="GO" id="GO:0005829">
    <property type="term" value="C:cytosol"/>
    <property type="evidence" value="ECO:0007669"/>
    <property type="project" value="UniProtKB-SubCell"/>
</dbReference>
<evidence type="ECO:0000313" key="11">
    <source>
        <dbReference type="Proteomes" id="UP000193719"/>
    </source>
</evidence>
<keyword evidence="4 10" id="KW-0396">Initiation factor</keyword>
<evidence type="ECO:0000256" key="9">
    <source>
        <dbReference type="RuleBase" id="RU003814"/>
    </source>
</evidence>
<protein>
    <recommendedName>
        <fullName evidence="6">Translation initiation factor eIF2B subunit beta</fullName>
    </recommendedName>
    <alternativeName>
        <fullName evidence="7">eIF2B GDP-GTP exchange factor subunit beta</fullName>
    </alternativeName>
</protein>
<evidence type="ECO:0000256" key="3">
    <source>
        <dbReference type="ARBA" id="ARBA00022490"/>
    </source>
</evidence>
<keyword evidence="5" id="KW-0648">Protein biosynthesis</keyword>
<comment type="subunit">
    <text evidence="8">Component of the translation initiation factor 2B (eIF2B) complex which is a heterodecamer of two sets of five different subunits: alpha, beta, gamma, delta and epsilon. Subunits alpha, beta and delta comprise a regulatory subcomplex and subunits epsilon and gamma comprise a catalytic subcomplex. Within the complex, the hexameric regulatory complex resides at the center, with the two heterodimeric catalytic subcomplexes bound on opposite sides.</text>
</comment>
<evidence type="ECO:0000313" key="10">
    <source>
        <dbReference type="EMBL" id="ORX38781.1"/>
    </source>
</evidence>
<dbReference type="Proteomes" id="UP000193719">
    <property type="component" value="Unassembled WGS sequence"/>
</dbReference>
<dbReference type="GO" id="GO:0005851">
    <property type="term" value="C:eukaryotic translation initiation factor 2B complex"/>
    <property type="evidence" value="ECO:0007669"/>
    <property type="project" value="EnsemblFungi"/>
</dbReference>
<dbReference type="AlphaFoldDB" id="A0A1Y1UL62"/>